<dbReference type="GO" id="GO:0031146">
    <property type="term" value="P:SCF-dependent proteasomal ubiquitin-dependent protein catabolic process"/>
    <property type="evidence" value="ECO:0007669"/>
    <property type="project" value="InterPro"/>
</dbReference>
<dbReference type="GO" id="GO:0005634">
    <property type="term" value="C:nucleus"/>
    <property type="evidence" value="ECO:0007669"/>
    <property type="project" value="TreeGrafter"/>
</dbReference>
<keyword evidence="2" id="KW-1185">Reference proteome</keyword>
<sequence length="134" mass="15158">MQSFVMNNCVGPRRYLRYVRVFAVLARAPQLARLELVGTRFIEGLLEQIVDRHEPPILCFRNLQRLVLAGNRDSTAVDAGLLLLAGQQSLVHAALQIWHTKNALFEALSYARVRLSRLESLILVTDLMSPTFTI</sequence>
<name>A0A3P7FFB8_HYDTA</name>
<evidence type="ECO:0000313" key="1">
    <source>
        <dbReference type="EMBL" id="VDM27534.1"/>
    </source>
</evidence>
<dbReference type="Proteomes" id="UP000274429">
    <property type="component" value="Unassembled WGS sequence"/>
</dbReference>
<dbReference type="GO" id="GO:0070936">
    <property type="term" value="P:protein K48-linked ubiquitination"/>
    <property type="evidence" value="ECO:0007669"/>
    <property type="project" value="TreeGrafter"/>
</dbReference>
<dbReference type="InterPro" id="IPR042354">
    <property type="entry name" value="FBX38"/>
</dbReference>
<evidence type="ECO:0000313" key="2">
    <source>
        <dbReference type="Proteomes" id="UP000274429"/>
    </source>
</evidence>
<dbReference type="PANTHER" id="PTHR14753:SF3">
    <property type="entry name" value="F-BOX ONLY PROTEIN 38"/>
    <property type="match status" value="1"/>
</dbReference>
<proteinExistence type="predicted"/>
<protein>
    <submittedName>
        <fullName evidence="1">Uncharacterized protein</fullName>
    </submittedName>
</protein>
<dbReference type="EMBL" id="UYWX01008763">
    <property type="protein sequence ID" value="VDM27534.1"/>
    <property type="molecule type" value="Genomic_DNA"/>
</dbReference>
<organism evidence="1 2">
    <name type="scientific">Hydatigena taeniaeformis</name>
    <name type="common">Feline tapeworm</name>
    <name type="synonym">Taenia taeniaeformis</name>
    <dbReference type="NCBI Taxonomy" id="6205"/>
    <lineage>
        <taxon>Eukaryota</taxon>
        <taxon>Metazoa</taxon>
        <taxon>Spiralia</taxon>
        <taxon>Lophotrochozoa</taxon>
        <taxon>Platyhelminthes</taxon>
        <taxon>Cestoda</taxon>
        <taxon>Eucestoda</taxon>
        <taxon>Cyclophyllidea</taxon>
        <taxon>Taeniidae</taxon>
        <taxon>Hydatigera</taxon>
    </lineage>
</organism>
<gene>
    <name evidence="1" type="ORF">TTAC_LOCUS5726</name>
</gene>
<dbReference type="GO" id="GO:0005737">
    <property type="term" value="C:cytoplasm"/>
    <property type="evidence" value="ECO:0007669"/>
    <property type="project" value="TreeGrafter"/>
</dbReference>
<reference evidence="1 2" key="1">
    <citation type="submission" date="2018-11" db="EMBL/GenBank/DDBJ databases">
        <authorList>
            <consortium name="Pathogen Informatics"/>
        </authorList>
    </citation>
    <scope>NUCLEOTIDE SEQUENCE [LARGE SCALE GENOMIC DNA]</scope>
</reference>
<dbReference type="OrthoDB" id="10036898at2759"/>
<dbReference type="PANTHER" id="PTHR14753">
    <property type="entry name" value="F-BOX ONLY PROTEIN 38"/>
    <property type="match status" value="1"/>
</dbReference>
<dbReference type="AlphaFoldDB" id="A0A3P7FFB8"/>
<accession>A0A3P7FFB8</accession>